<protein>
    <submittedName>
        <fullName evidence="1">Mobile intron protein</fullName>
    </submittedName>
</protein>
<gene>
    <name evidence="1" type="primary">ORF029</name>
    <name evidence="1" type="ORF">0305phi8-36p029</name>
</gene>
<evidence type="ECO:0007829" key="2">
    <source>
        <dbReference type="PDB" id="3R3P"/>
    </source>
</evidence>
<dbReference type="PDB" id="3R3P">
    <property type="method" value="X-ray"/>
    <property type="resolution" value="2.20 A"/>
    <property type="chains" value="A/B=167-266"/>
</dbReference>
<evidence type="ECO:0000313" key="1">
    <source>
        <dbReference type="EMBL" id="ABS83813.1"/>
    </source>
</evidence>
<accession>A0ACD6B8E8</accession>
<reference evidence="1" key="2">
    <citation type="journal article" date="2007" name="Virology">
        <title>Complete genomic sequence and mass spectrometric analysis of highly diverse, atypical Bacillus thuringiensis phage 0305phi8-36.</title>
        <authorList>
            <person name="Thomas J.A."/>
            <person name="Hardies S.C."/>
            <person name="Rolando M."/>
            <person name="Hayes S.J."/>
            <person name="Lieman K."/>
            <person name="Carroll C.A."/>
            <person name="Weintraub S.T."/>
            <person name="Serwer P."/>
        </authorList>
    </citation>
    <scope>NUCLEOTIDE SEQUENCE</scope>
</reference>
<accession>A7KV39</accession>
<organism evidence="1">
    <name type="scientific">Bacillus phage 0305phi8-36</name>
    <dbReference type="NCBI Taxonomy" id="458639"/>
    <lineage>
        <taxon>Viruses</taxon>
        <taxon>Duplodnaviria</taxon>
        <taxon>Heunggongvirae</taxon>
        <taxon>Uroviricota</taxon>
        <taxon>Caudoviricetes</taxon>
    </lineage>
</organism>
<name>A0ACD6B8E8_9CAUD</name>
<reference evidence="2" key="3">
    <citation type="journal article" date="2011" name="Nucleic Acids Res.">
        <title>Activity, specificity and structure of I-Bth0305I: a representative of a new homing endonuclease family.</title>
        <authorList>
            <person name="Taylor G.K."/>
            <person name="Heiter D.F."/>
            <person name="Pietrokovski S."/>
            <person name="Stoddard B.L."/>
        </authorList>
    </citation>
    <scope>X-RAY CRYSTALLOGRAPHY (2.20 ANGSTROMS) OF 167-266</scope>
</reference>
<proteinExistence type="evidence at protein level"/>
<keyword evidence="2" id="KW-0002">3D-structure</keyword>
<reference evidence="1" key="1">
    <citation type="journal article" date="2007" name="Virol. J.">
        <title>Comparative genomics of Bacillus thuringiensis phage 0305phi8-36: defining patterns of descent in a novel ancient phage lineage.</title>
        <authorList>
            <person name="Hardies S.C."/>
            <person name="Thomas J.A."/>
            <person name="Serwer P."/>
        </authorList>
    </citation>
    <scope>NUCLEOTIDE SEQUENCE</scope>
</reference>
<sequence>MSRAWSPSIEQKQIVIDGYASPDISIRELAKELGIGKDALMKYADEHDLTKVPKDRLNAEQRKAIKDWKGEISLNELANNIGISLAGVQKRMKKLGIDTKQYIEKNPHYRPGKTPRDEAFFKDIDNPKYSSIELAEKYGVSDVAIQRWRKKRHGKFKPQIDTSTHLTTPERRVKEILDELDIVYFTHHVVEGWNVDFYLGKKLAIEVNGVYWHSKQKNVNKDKRKLSELHSKGYRVLTIEDDELNDIDKVKQQIQKFWVTHISNGM</sequence>
<dbReference type="EMBL" id="EF583821">
    <property type="protein sequence ID" value="ABS83813.1"/>
    <property type="molecule type" value="Genomic_DNA"/>
</dbReference>